<dbReference type="EMBL" id="ML977333">
    <property type="protein sequence ID" value="KAF2111642.1"/>
    <property type="molecule type" value="Genomic_DNA"/>
</dbReference>
<gene>
    <name evidence="2" type="ORF">BDV96DRAFT_649622</name>
</gene>
<reference evidence="2" key="1">
    <citation type="journal article" date="2020" name="Stud. Mycol.">
        <title>101 Dothideomycetes genomes: a test case for predicting lifestyles and emergence of pathogens.</title>
        <authorList>
            <person name="Haridas S."/>
            <person name="Albert R."/>
            <person name="Binder M."/>
            <person name="Bloem J."/>
            <person name="Labutti K."/>
            <person name="Salamov A."/>
            <person name="Andreopoulos B."/>
            <person name="Baker S."/>
            <person name="Barry K."/>
            <person name="Bills G."/>
            <person name="Bluhm B."/>
            <person name="Cannon C."/>
            <person name="Castanera R."/>
            <person name="Culley D."/>
            <person name="Daum C."/>
            <person name="Ezra D."/>
            <person name="Gonzalez J."/>
            <person name="Henrissat B."/>
            <person name="Kuo A."/>
            <person name="Liang C."/>
            <person name="Lipzen A."/>
            <person name="Lutzoni F."/>
            <person name="Magnuson J."/>
            <person name="Mondo S."/>
            <person name="Nolan M."/>
            <person name="Ohm R."/>
            <person name="Pangilinan J."/>
            <person name="Park H.-J."/>
            <person name="Ramirez L."/>
            <person name="Alfaro M."/>
            <person name="Sun H."/>
            <person name="Tritt A."/>
            <person name="Yoshinaga Y."/>
            <person name="Zwiers L.-H."/>
            <person name="Turgeon B."/>
            <person name="Goodwin S."/>
            <person name="Spatafora J."/>
            <person name="Crous P."/>
            <person name="Grigoriev I."/>
        </authorList>
    </citation>
    <scope>NUCLEOTIDE SEQUENCE</scope>
    <source>
        <strain evidence="2">CBS 627.86</strain>
    </source>
</reference>
<evidence type="ECO:0000313" key="2">
    <source>
        <dbReference type="EMBL" id="KAF2111642.1"/>
    </source>
</evidence>
<protein>
    <recommendedName>
        <fullName evidence="1">Glucose-methanol-choline oxidoreductase C-terminal domain-containing protein</fullName>
    </recommendedName>
</protein>
<dbReference type="Gene3D" id="3.30.560.10">
    <property type="entry name" value="Glucose Oxidase, domain 3"/>
    <property type="match status" value="1"/>
</dbReference>
<accession>A0A6A5YWY5</accession>
<organism evidence="2 3">
    <name type="scientific">Lophiotrema nucula</name>
    <dbReference type="NCBI Taxonomy" id="690887"/>
    <lineage>
        <taxon>Eukaryota</taxon>
        <taxon>Fungi</taxon>
        <taxon>Dikarya</taxon>
        <taxon>Ascomycota</taxon>
        <taxon>Pezizomycotina</taxon>
        <taxon>Dothideomycetes</taxon>
        <taxon>Pleosporomycetidae</taxon>
        <taxon>Pleosporales</taxon>
        <taxon>Lophiotremataceae</taxon>
        <taxon>Lophiotrema</taxon>
    </lineage>
</organism>
<keyword evidence="3" id="KW-1185">Reference proteome</keyword>
<sequence>MAASGFALGALDRPSSRGTVYLNPNDQYGPPLVQYNTFQNPADKTIMLAMARD</sequence>
<name>A0A6A5YWY5_9PLEO</name>
<feature type="domain" description="Glucose-methanol-choline oxidoreductase C-terminal" evidence="1">
    <location>
        <begin position="14"/>
        <end position="52"/>
    </location>
</feature>
<dbReference type="AlphaFoldDB" id="A0A6A5YWY5"/>
<evidence type="ECO:0000313" key="3">
    <source>
        <dbReference type="Proteomes" id="UP000799770"/>
    </source>
</evidence>
<dbReference type="GO" id="GO:0016614">
    <property type="term" value="F:oxidoreductase activity, acting on CH-OH group of donors"/>
    <property type="evidence" value="ECO:0007669"/>
    <property type="project" value="InterPro"/>
</dbReference>
<proteinExistence type="predicted"/>
<dbReference type="Proteomes" id="UP000799770">
    <property type="component" value="Unassembled WGS sequence"/>
</dbReference>
<dbReference type="InterPro" id="IPR007867">
    <property type="entry name" value="GMC_OxRtase_C"/>
</dbReference>
<dbReference type="Pfam" id="PF05199">
    <property type="entry name" value="GMC_oxred_C"/>
    <property type="match status" value="1"/>
</dbReference>
<evidence type="ECO:0000259" key="1">
    <source>
        <dbReference type="Pfam" id="PF05199"/>
    </source>
</evidence>
<dbReference type="SUPFAM" id="SSF54373">
    <property type="entry name" value="FAD-linked reductases, C-terminal domain"/>
    <property type="match status" value="1"/>
</dbReference>